<dbReference type="Gene3D" id="2.10.70.40">
    <property type="entry name" value="peptidoglycan hydrolase"/>
    <property type="match status" value="1"/>
</dbReference>
<dbReference type="SUPFAM" id="SSF54106">
    <property type="entry name" value="LysM domain"/>
    <property type="match status" value="1"/>
</dbReference>
<dbReference type="GO" id="GO:0071973">
    <property type="term" value="P:bacterial-type flagellum-dependent cell motility"/>
    <property type="evidence" value="ECO:0007669"/>
    <property type="project" value="TreeGrafter"/>
</dbReference>
<accession>A0A1Y1BVH7</accession>
<dbReference type="PANTHER" id="PTHR33308:SF9">
    <property type="entry name" value="PEPTIDOGLYCAN HYDROLASE FLGJ"/>
    <property type="match status" value="1"/>
</dbReference>
<dbReference type="InterPro" id="IPR018392">
    <property type="entry name" value="LysM"/>
</dbReference>
<keyword evidence="7" id="KW-0966">Cell projection</keyword>
<dbReference type="Pfam" id="PF01476">
    <property type="entry name" value="LysM"/>
    <property type="match status" value="1"/>
</dbReference>
<dbReference type="Pfam" id="PF01832">
    <property type="entry name" value="Glucosaminidase"/>
    <property type="match status" value="1"/>
</dbReference>
<dbReference type="SMART" id="SM00047">
    <property type="entry name" value="LYZ2"/>
    <property type="match status" value="1"/>
</dbReference>
<feature type="region of interest" description="Disordered" evidence="5">
    <location>
        <begin position="268"/>
        <end position="322"/>
    </location>
</feature>
<feature type="region of interest" description="Disordered" evidence="5">
    <location>
        <begin position="419"/>
        <end position="490"/>
    </location>
</feature>
<evidence type="ECO:0000259" key="6">
    <source>
        <dbReference type="PROSITE" id="PS51782"/>
    </source>
</evidence>
<dbReference type="AlphaFoldDB" id="A0A1Y1BVH7"/>
<dbReference type="InterPro" id="IPR002901">
    <property type="entry name" value="MGlyc_endo_b_GlcNAc-like_dom"/>
</dbReference>
<dbReference type="Proteomes" id="UP000218432">
    <property type="component" value="Chromosome 3"/>
</dbReference>
<dbReference type="SMART" id="SM00257">
    <property type="entry name" value="LysM"/>
    <property type="match status" value="1"/>
</dbReference>
<dbReference type="InterPro" id="IPR051056">
    <property type="entry name" value="Glycosyl_Hydrolase_73"/>
</dbReference>
<dbReference type="PANTHER" id="PTHR33308">
    <property type="entry name" value="PEPTIDOGLYCAN HYDROLASE FLGJ"/>
    <property type="match status" value="1"/>
</dbReference>
<feature type="compositionally biased region" description="Low complexity" evidence="5">
    <location>
        <begin position="435"/>
        <end position="462"/>
    </location>
</feature>
<name>A0A1Y1BVH7_9BURK</name>
<dbReference type="PRINTS" id="PR01002">
    <property type="entry name" value="FLGFLGJ"/>
</dbReference>
<dbReference type="CDD" id="cd00118">
    <property type="entry name" value="LysM"/>
    <property type="match status" value="1"/>
</dbReference>
<dbReference type="Gene3D" id="3.10.350.10">
    <property type="entry name" value="LysM domain"/>
    <property type="match status" value="1"/>
</dbReference>
<dbReference type="EMBL" id="AP018113">
    <property type="protein sequence ID" value="BAX63821.1"/>
    <property type="molecule type" value="Genomic_DNA"/>
</dbReference>
<evidence type="ECO:0000313" key="8">
    <source>
        <dbReference type="Proteomes" id="UP000218432"/>
    </source>
</evidence>
<dbReference type="GO" id="GO:0031640">
    <property type="term" value="P:killing of cells of another organism"/>
    <property type="evidence" value="ECO:0007669"/>
    <property type="project" value="UniProtKB-KW"/>
</dbReference>
<dbReference type="RefSeq" id="WP_096476162.1">
    <property type="nucleotide sequence ID" value="NZ_AP018113.1"/>
</dbReference>
<keyword evidence="7" id="KW-0969">Cilium</keyword>
<protein>
    <recommendedName>
        <fullName evidence="4">Peptidoglycan hydrolase</fullName>
    </recommendedName>
</protein>
<dbReference type="GO" id="GO:0042742">
    <property type="term" value="P:defense response to bacterium"/>
    <property type="evidence" value="ECO:0007669"/>
    <property type="project" value="UniProtKB-KW"/>
</dbReference>
<feature type="domain" description="LysM" evidence="6">
    <location>
        <begin position="324"/>
        <end position="368"/>
    </location>
</feature>
<keyword evidence="7" id="KW-0282">Flagellum</keyword>
<dbReference type="NCBIfam" id="TIGR02594">
    <property type="entry name" value="TIGR02594 family protein"/>
    <property type="match status" value="1"/>
</dbReference>
<feature type="compositionally biased region" description="Basic and acidic residues" evidence="5">
    <location>
        <begin position="471"/>
        <end position="484"/>
    </location>
</feature>
<gene>
    <name evidence="7" type="ORF">BSFP_066940</name>
</gene>
<keyword evidence="3" id="KW-0378">Hydrolase</keyword>
<evidence type="ECO:0000256" key="3">
    <source>
        <dbReference type="ARBA" id="ARBA00022801"/>
    </source>
</evidence>
<reference evidence="7 8" key="1">
    <citation type="journal article" date="2017" name="Genome Announc.">
        <title>Complete Genome Sequence of Burkholderia stabilis FERMP-21014.</title>
        <authorList>
            <person name="Konishi K."/>
            <person name="Kumagai T."/>
            <person name="Sakasegawa S."/>
            <person name="Tamura T."/>
        </authorList>
    </citation>
    <scope>NUCLEOTIDE SEQUENCE [LARGE SCALE GENOMIC DNA]</scope>
    <source>
        <strain evidence="7 8">FERMP-21014</strain>
    </source>
</reference>
<dbReference type="PROSITE" id="PS51782">
    <property type="entry name" value="LYSM"/>
    <property type="match status" value="1"/>
</dbReference>
<evidence type="ECO:0000256" key="5">
    <source>
        <dbReference type="SAM" id="MobiDB-lite"/>
    </source>
</evidence>
<dbReference type="GO" id="GO:0004040">
    <property type="term" value="F:amidase activity"/>
    <property type="evidence" value="ECO:0007669"/>
    <property type="project" value="InterPro"/>
</dbReference>
<evidence type="ECO:0000313" key="7">
    <source>
        <dbReference type="EMBL" id="BAX63821.1"/>
    </source>
</evidence>
<dbReference type="InterPro" id="IPR013423">
    <property type="entry name" value="CHP02594"/>
</dbReference>
<sequence length="670" mass="70400">MADTKKYTYDDELEFIKNLYCPARQVADETGCSWKLILAQAAQETGWGEHVLEGTNNFFNIKADSSWHGESRAFTVEEQREDGSKYWVTAPFRVYPSMLESLRDRQKFLASNPRYAAAGLFSDGVKGNLEAEARALQSAGYATDKKYAKNIAEVAGGPSMRRAIERAQKAGCKGCLPTVNVYVLDQAKAHLANTKIKATQGGKTIDLVTDKTGQVQVQAALSGGPVSLQAWSEHDHKWVPIEQTVKPTTPATAITVIAPTIVVPSATELHKPPPAQAQTQAQTPTSTSTSTPTAASHPSAPASAPAAVAAPSSAASTASHEGTETYIVQKGDTLSKIAKKYSTSYRVLARLNGIASPYFLYPHQVLSVPKAHARTSSSSTAATAAAPVAAGASAAAAPVAAGASAAAAPPPATTAASASTAASAQAAETHGKAVHTAPAASASTAPAHASTHSASGTAGSSPGPKPAPEVHAIRSRDESDHPKTEALSANHAPWMNYAEEERRVGVKRKGGEVSTEHIKEYFGATSQSKADPNSTAYCAAFVNWCLQRAGYEGTEGDDNAMAYSFLKWGQPTKGNKPAYGAIAVVRFGKKAYHVTFVNGAHRFDAHQHLQSLATLGGNQGKAHEVNKSHLPPSLVVAYRLPIGYEATDEDYQLALVPDEGSTSMTAASTR</sequence>
<proteinExistence type="predicted"/>
<evidence type="ECO:0000256" key="2">
    <source>
        <dbReference type="ARBA" id="ARBA00022638"/>
    </source>
</evidence>
<evidence type="ECO:0000256" key="4">
    <source>
        <dbReference type="ARBA" id="ARBA00032108"/>
    </source>
</evidence>
<dbReference type="InterPro" id="IPR007921">
    <property type="entry name" value="CHAP_dom"/>
</dbReference>
<dbReference type="Pfam" id="PF05257">
    <property type="entry name" value="CHAP"/>
    <property type="match status" value="1"/>
</dbReference>
<keyword evidence="1" id="KW-0929">Antimicrobial</keyword>
<feature type="compositionally biased region" description="Low complexity" evidence="5">
    <location>
        <begin position="276"/>
        <end position="319"/>
    </location>
</feature>
<dbReference type="InterPro" id="IPR036779">
    <property type="entry name" value="LysM_dom_sf"/>
</dbReference>
<dbReference type="Gene3D" id="1.10.530.10">
    <property type="match status" value="1"/>
</dbReference>
<organism evidence="7 8">
    <name type="scientific">Burkholderia stabilis</name>
    <dbReference type="NCBI Taxonomy" id="95485"/>
    <lineage>
        <taxon>Bacteria</taxon>
        <taxon>Pseudomonadati</taxon>
        <taxon>Pseudomonadota</taxon>
        <taxon>Betaproteobacteria</taxon>
        <taxon>Burkholderiales</taxon>
        <taxon>Burkholderiaceae</taxon>
        <taxon>Burkholderia</taxon>
        <taxon>Burkholderia cepacia complex</taxon>
    </lineage>
</organism>
<evidence type="ECO:0000256" key="1">
    <source>
        <dbReference type="ARBA" id="ARBA00022529"/>
    </source>
</evidence>
<keyword evidence="2" id="KW-0081">Bacteriolytic enzyme</keyword>